<keyword evidence="3" id="KW-1185">Reference proteome</keyword>
<accession>A0A1B1N1U1</accession>
<dbReference type="RefSeq" id="WP_068696956.1">
    <property type="nucleotide sequence ID" value="NZ_CP014167.1"/>
</dbReference>
<keyword evidence="1" id="KW-0732">Signal</keyword>
<name>A0A1B1N1U1_9BACL</name>
<sequence>MKKMKVLAPFLSLAIALGLGSSISADEVNNSISAEIVGYTVDQNFNNLGKNEGTIKVTFDSSNNQAFLNASITFDDKEYSFNGTATPSNQYKEPVYTGFATIENSNTPIFFCF</sequence>
<feature type="chain" id="PRO_5039311547" evidence="1">
    <location>
        <begin position="26"/>
        <end position="113"/>
    </location>
</feature>
<dbReference type="KEGG" id="pyg:AWM70_12790"/>
<organism evidence="2 3">
    <name type="scientific">Paenibacillus yonginensis</name>
    <dbReference type="NCBI Taxonomy" id="1462996"/>
    <lineage>
        <taxon>Bacteria</taxon>
        <taxon>Bacillati</taxon>
        <taxon>Bacillota</taxon>
        <taxon>Bacilli</taxon>
        <taxon>Bacillales</taxon>
        <taxon>Paenibacillaceae</taxon>
        <taxon>Paenibacillus</taxon>
    </lineage>
</organism>
<feature type="signal peptide" evidence="1">
    <location>
        <begin position="1"/>
        <end position="25"/>
    </location>
</feature>
<gene>
    <name evidence="2" type="ORF">AWM70_12790</name>
</gene>
<dbReference type="Proteomes" id="UP000092573">
    <property type="component" value="Chromosome"/>
</dbReference>
<dbReference type="AlphaFoldDB" id="A0A1B1N1U1"/>
<evidence type="ECO:0000313" key="2">
    <source>
        <dbReference type="EMBL" id="ANS75376.1"/>
    </source>
</evidence>
<protein>
    <submittedName>
        <fullName evidence="2">Uncharacterized protein</fullName>
    </submittedName>
</protein>
<dbReference type="EMBL" id="CP014167">
    <property type="protein sequence ID" value="ANS75376.1"/>
    <property type="molecule type" value="Genomic_DNA"/>
</dbReference>
<reference evidence="2 3" key="1">
    <citation type="submission" date="2016-01" db="EMBL/GenBank/DDBJ databases">
        <title>Complete Genome Sequence of Paenibacillus yonginensis DCY84, a novel Plant Growth-Promoting Bacteria with Elicitation of Induced Systemic Resistance.</title>
        <authorList>
            <person name="Kim Y.J."/>
            <person name="Yang D.C."/>
            <person name="Sukweenadhi J."/>
        </authorList>
    </citation>
    <scope>NUCLEOTIDE SEQUENCE [LARGE SCALE GENOMIC DNA]</scope>
    <source>
        <strain evidence="2 3">DCY84</strain>
    </source>
</reference>
<proteinExistence type="predicted"/>
<evidence type="ECO:0000256" key="1">
    <source>
        <dbReference type="SAM" id="SignalP"/>
    </source>
</evidence>
<evidence type="ECO:0000313" key="3">
    <source>
        <dbReference type="Proteomes" id="UP000092573"/>
    </source>
</evidence>